<comment type="caution">
    <text evidence="3">The sequence shown here is derived from an EMBL/GenBank/DDBJ whole genome shotgun (WGS) entry which is preliminary data.</text>
</comment>
<organism evidence="3 4">
    <name type="scientific">Aspergillus ochraceoroseus</name>
    <dbReference type="NCBI Taxonomy" id="138278"/>
    <lineage>
        <taxon>Eukaryota</taxon>
        <taxon>Fungi</taxon>
        <taxon>Dikarya</taxon>
        <taxon>Ascomycota</taxon>
        <taxon>Pezizomycotina</taxon>
        <taxon>Eurotiomycetes</taxon>
        <taxon>Eurotiomycetidae</taxon>
        <taxon>Eurotiales</taxon>
        <taxon>Aspergillaceae</taxon>
        <taxon>Aspergillus</taxon>
        <taxon>Aspergillus subgen. Nidulantes</taxon>
    </lineage>
</organism>
<evidence type="ECO:0000256" key="1">
    <source>
        <dbReference type="SAM" id="MobiDB-lite"/>
    </source>
</evidence>
<feature type="domain" description="Clr5" evidence="2">
    <location>
        <begin position="7"/>
        <end position="58"/>
    </location>
</feature>
<sequence length="330" mass="36477">MKSAIPPDIWETKRLLITKLYKEEEWPLKQVIKLVQTRDFHPSESQLRSRLKKWQITKPSRKKYDGSRRLSGSKKNRAEQSHTDTRSFVMSSSRIYSSTRFSACGDHTRDQSSGVQAPVEIPGPSTSYTEVSQSPTGGYSHHSSPPREDLQANQAITTSLPYGTGNVETSPIPGTPTMYGMEWIPCSSDAVEPVLFFCPGDLSPPGFGAQNLVAAPYSPNSLMGGFPEPTPLPLVDQFETDYMGMHGDYSSEFQSAPYAHLFPLPNKERVEEVSPVMTDLLAPLLNGPSLPLPALHAQTPSPDDAYPQSCFTYAKDPPVHAFVTPLYQIT</sequence>
<keyword evidence="4" id="KW-1185">Reference proteome</keyword>
<dbReference type="InterPro" id="IPR025676">
    <property type="entry name" value="Clr5_dom"/>
</dbReference>
<dbReference type="AlphaFoldDB" id="A0A0F8UYU7"/>
<dbReference type="VEuPathDB" id="FungiDB:P175DRAFT_0425383"/>
<evidence type="ECO:0000313" key="4">
    <source>
        <dbReference type="Proteomes" id="UP000034947"/>
    </source>
</evidence>
<dbReference type="Proteomes" id="UP000034947">
    <property type="component" value="Unassembled WGS sequence"/>
</dbReference>
<evidence type="ECO:0000259" key="2">
    <source>
        <dbReference type="Pfam" id="PF14420"/>
    </source>
</evidence>
<feature type="compositionally biased region" description="Basic and acidic residues" evidence="1">
    <location>
        <begin position="76"/>
        <end position="85"/>
    </location>
</feature>
<feature type="compositionally biased region" description="Polar residues" evidence="1">
    <location>
        <begin position="124"/>
        <end position="143"/>
    </location>
</feature>
<name>A0A0F8UYU7_9EURO</name>
<accession>A0A0F8UYU7</accession>
<protein>
    <recommendedName>
        <fullName evidence="2">Clr5 domain-containing protein</fullName>
    </recommendedName>
</protein>
<dbReference type="OrthoDB" id="5308957at2759"/>
<dbReference type="Pfam" id="PF14420">
    <property type="entry name" value="Clr5"/>
    <property type="match status" value="1"/>
</dbReference>
<feature type="region of interest" description="Disordered" evidence="1">
    <location>
        <begin position="103"/>
        <end position="149"/>
    </location>
</feature>
<reference evidence="3 4" key="1">
    <citation type="submission" date="2015-02" db="EMBL/GenBank/DDBJ databases">
        <title>Draft Genome Sequences of Two Closely-Related Aflatoxigenic Aspergillus Species Obtained from the Cote d'Ivoire.</title>
        <authorList>
            <person name="Moore G.G."/>
            <person name="Beltz S.B."/>
            <person name="Mack B.M."/>
        </authorList>
    </citation>
    <scope>NUCLEOTIDE SEQUENCE [LARGE SCALE GENOMIC DNA]</scope>
    <source>
        <strain evidence="3 4">SRRC1432</strain>
    </source>
</reference>
<feature type="compositionally biased region" description="Basic residues" evidence="1">
    <location>
        <begin position="49"/>
        <end position="61"/>
    </location>
</feature>
<evidence type="ECO:0000313" key="3">
    <source>
        <dbReference type="EMBL" id="KKK15981.1"/>
    </source>
</evidence>
<gene>
    <name evidence="3" type="ORF">AOCH_000958</name>
</gene>
<proteinExistence type="predicted"/>
<dbReference type="EMBL" id="JYKN01002548">
    <property type="protein sequence ID" value="KKK15981.1"/>
    <property type="molecule type" value="Genomic_DNA"/>
</dbReference>
<feature type="region of interest" description="Disordered" evidence="1">
    <location>
        <begin position="46"/>
        <end position="89"/>
    </location>
</feature>